<sequence length="64" mass="7391">MRLRRFEHASPYSPKNCAPFGCVSREKHSSTFDTRKPISSFSRVLIGFQIELLDMEFLVLIKAT</sequence>
<reference evidence="1 2" key="1">
    <citation type="submission" date="2009-01" db="EMBL/GenBank/DDBJ databases">
        <authorList>
            <person name="Fulton L."/>
            <person name="Clifton S."/>
            <person name="Chinwalla A.T."/>
            <person name="Mitreva M."/>
            <person name="Sodergren E."/>
            <person name="Weinstock G."/>
            <person name="Clifton S."/>
            <person name="Dooling D.J."/>
            <person name="Fulton B."/>
            <person name="Minx P."/>
            <person name="Pepin K.H."/>
            <person name="Johnson M."/>
            <person name="Bhonagiri V."/>
            <person name="Nash W.E."/>
            <person name="Mardis E.R."/>
            <person name="Wilson R.K."/>
        </authorList>
    </citation>
    <scope>NUCLEOTIDE SEQUENCE [LARGE SCALE GENOMIC DNA]</scope>
    <source>
        <strain evidence="1 2">ATCC 23834</strain>
    </source>
</reference>
<accession>C0DWY8</accession>
<name>C0DWY8_EIKCO</name>
<comment type="caution">
    <text evidence="1">The sequence shown here is derived from an EMBL/GenBank/DDBJ whole genome shotgun (WGS) entry which is preliminary data.</text>
</comment>
<gene>
    <name evidence="1" type="ORF">EIKCOROL_01891</name>
</gene>
<dbReference type="AlphaFoldDB" id="C0DWY8"/>
<evidence type="ECO:0000313" key="1">
    <source>
        <dbReference type="EMBL" id="EEG23441.1"/>
    </source>
</evidence>
<dbReference type="HOGENOM" id="CLU_2860617_0_0_4"/>
<organism evidence="1 2">
    <name type="scientific">Eikenella corrodens ATCC 23834</name>
    <dbReference type="NCBI Taxonomy" id="546274"/>
    <lineage>
        <taxon>Bacteria</taxon>
        <taxon>Pseudomonadati</taxon>
        <taxon>Pseudomonadota</taxon>
        <taxon>Betaproteobacteria</taxon>
        <taxon>Neisseriales</taxon>
        <taxon>Neisseriaceae</taxon>
        <taxon>Eikenella</taxon>
    </lineage>
</organism>
<proteinExistence type="predicted"/>
<dbReference type="EMBL" id="ACEA01000040">
    <property type="protein sequence ID" value="EEG23441.1"/>
    <property type="molecule type" value="Genomic_DNA"/>
</dbReference>
<dbReference type="Proteomes" id="UP000005837">
    <property type="component" value="Unassembled WGS sequence"/>
</dbReference>
<protein>
    <submittedName>
        <fullName evidence="1">Uncharacterized protein</fullName>
    </submittedName>
</protein>
<evidence type="ECO:0000313" key="2">
    <source>
        <dbReference type="Proteomes" id="UP000005837"/>
    </source>
</evidence>